<comment type="similarity">
    <text evidence="1 3">Belongs to the TPP enzyme family.</text>
</comment>
<dbReference type="Pfam" id="PF02776">
    <property type="entry name" value="TPP_enzyme_N"/>
    <property type="match status" value="1"/>
</dbReference>
<dbReference type="PANTHER" id="PTHR42981:SF2">
    <property type="entry name" value="PYRUVATE DEHYDROGENASE [UBIQUINONE]"/>
    <property type="match status" value="1"/>
</dbReference>
<dbReference type="Pfam" id="PF02775">
    <property type="entry name" value="TPP_enzyme_C"/>
    <property type="match status" value="1"/>
</dbReference>
<feature type="domain" description="Thiamine pyrophosphate enzyme central" evidence="4">
    <location>
        <begin position="192"/>
        <end position="320"/>
    </location>
</feature>
<dbReference type="Gene3D" id="3.40.50.970">
    <property type="match status" value="2"/>
</dbReference>
<dbReference type="RefSeq" id="WP_311706341.1">
    <property type="nucleotide sequence ID" value="NZ_JAVREL010000013.1"/>
</dbReference>
<gene>
    <name evidence="7" type="ORF">RM590_21775</name>
</gene>
<evidence type="ECO:0000313" key="8">
    <source>
        <dbReference type="Proteomes" id="UP001183246"/>
    </source>
</evidence>
<dbReference type="NCBIfam" id="NF005114">
    <property type="entry name" value="PRK06546.1"/>
    <property type="match status" value="1"/>
</dbReference>
<evidence type="ECO:0000256" key="2">
    <source>
        <dbReference type="ARBA" id="ARBA00023052"/>
    </source>
</evidence>
<dbReference type="InterPro" id="IPR047210">
    <property type="entry name" value="TPP_PYR_POXB-like"/>
</dbReference>
<dbReference type="InterPro" id="IPR047211">
    <property type="entry name" value="POXB-like"/>
</dbReference>
<dbReference type="Pfam" id="PF00205">
    <property type="entry name" value="TPP_enzyme_M"/>
    <property type="match status" value="1"/>
</dbReference>
<dbReference type="PANTHER" id="PTHR42981">
    <property type="entry name" value="PYRUVATE DEHYDROGENASE [UBIQUINONE]"/>
    <property type="match status" value="1"/>
</dbReference>
<protein>
    <submittedName>
        <fullName evidence="7">Pyruvate dehydrogenase</fullName>
    </submittedName>
</protein>
<evidence type="ECO:0000313" key="7">
    <source>
        <dbReference type="EMBL" id="MDT0345211.1"/>
    </source>
</evidence>
<dbReference type="NCBIfam" id="NF006591">
    <property type="entry name" value="PRK09124.1"/>
    <property type="match status" value="1"/>
</dbReference>
<dbReference type="CDD" id="cd07039">
    <property type="entry name" value="TPP_PYR_POX"/>
    <property type="match status" value="1"/>
</dbReference>
<accession>A0ABU2MUR2</accession>
<dbReference type="InterPro" id="IPR012001">
    <property type="entry name" value="Thiamin_PyroP_enz_TPP-bd_dom"/>
</dbReference>
<dbReference type="CDD" id="cd02014">
    <property type="entry name" value="TPP_POX"/>
    <property type="match status" value="1"/>
</dbReference>
<organism evidence="7 8">
    <name type="scientific">Streptomyces litchfieldiae</name>
    <dbReference type="NCBI Taxonomy" id="3075543"/>
    <lineage>
        <taxon>Bacteria</taxon>
        <taxon>Bacillati</taxon>
        <taxon>Actinomycetota</taxon>
        <taxon>Actinomycetes</taxon>
        <taxon>Kitasatosporales</taxon>
        <taxon>Streptomycetaceae</taxon>
        <taxon>Streptomyces</taxon>
    </lineage>
</organism>
<keyword evidence="7" id="KW-0670">Pyruvate</keyword>
<name>A0ABU2MUR2_9ACTN</name>
<sequence length="580" mass="63089">MAKQTVAEQFVDILAKSGVRRLYGVVGDSLNPVVDAVRRHREMAWVQVRHEETAAFAAGAEAQVAGRLAACAGSCGPGNLHLINGLYDAHRSMAPVLALASHIPSSEIGSGYFQETHPDQLFQECSHYCELISNRQQMPRVLQTAIQHAIGRGGVSVVALPGDIAAQQIHERAEEHALVTTRPAVRPSDSDIEKLARMVDTAKRVTLFCGSGTAGAHAEVMRFAERVKAPIGHALRGKEWIQYDNPFDVGMSGLLGYGAAYDATHECDLLILLGTDFPYNAFLPDDVSIVQVDVRPEHLGRRSKLDLAVWGDVRETLRCLTPLVTEKTDRRFLDRMLKKHADALEGVVHAYTRKVEKRTPIHPEFVAAVLDEEAAEDAVFTVDTGMNNVWAARYLTPNGRRRVIGSFSHGSMANALPQAIGAQFTDRGRQVVAMSGDGGFAMLMGDFLTLVQYDLPVKVVVFNNSSMGMVELEMLVSGLPAHGTTNHDSDFAAIARAAGAHGIRVEKPKDLRGALREAFRHRGPVLVDVVTDPNALSIPPKIKAEMVTGFALSASRMVLEGGVGRMVQMARSNLRNVPRP</sequence>
<dbReference type="SUPFAM" id="SSF52518">
    <property type="entry name" value="Thiamin diphosphate-binding fold (THDP-binding)"/>
    <property type="match status" value="2"/>
</dbReference>
<proteinExistence type="inferred from homology"/>
<dbReference type="Gene3D" id="3.40.50.1220">
    <property type="entry name" value="TPP-binding domain"/>
    <property type="match status" value="1"/>
</dbReference>
<dbReference type="Proteomes" id="UP001183246">
    <property type="component" value="Unassembled WGS sequence"/>
</dbReference>
<evidence type="ECO:0000256" key="1">
    <source>
        <dbReference type="ARBA" id="ARBA00007812"/>
    </source>
</evidence>
<evidence type="ECO:0000259" key="5">
    <source>
        <dbReference type="Pfam" id="PF02775"/>
    </source>
</evidence>
<evidence type="ECO:0000256" key="3">
    <source>
        <dbReference type="RuleBase" id="RU362132"/>
    </source>
</evidence>
<comment type="caution">
    <text evidence="7">The sequence shown here is derived from an EMBL/GenBank/DDBJ whole genome shotgun (WGS) entry which is preliminary data.</text>
</comment>
<evidence type="ECO:0000259" key="6">
    <source>
        <dbReference type="Pfam" id="PF02776"/>
    </source>
</evidence>
<keyword evidence="8" id="KW-1185">Reference proteome</keyword>
<dbReference type="EMBL" id="JAVREL010000013">
    <property type="protein sequence ID" value="MDT0345211.1"/>
    <property type="molecule type" value="Genomic_DNA"/>
</dbReference>
<dbReference type="SUPFAM" id="SSF52467">
    <property type="entry name" value="DHS-like NAD/FAD-binding domain"/>
    <property type="match status" value="1"/>
</dbReference>
<reference evidence="8" key="1">
    <citation type="submission" date="2023-07" db="EMBL/GenBank/DDBJ databases">
        <title>30 novel species of actinomycetes from the DSMZ collection.</title>
        <authorList>
            <person name="Nouioui I."/>
        </authorList>
    </citation>
    <scope>NUCLEOTIDE SEQUENCE [LARGE SCALE GENOMIC DNA]</scope>
    <source>
        <strain evidence="8">DSM 44938</strain>
    </source>
</reference>
<dbReference type="InterPro" id="IPR029035">
    <property type="entry name" value="DHS-like_NAD/FAD-binding_dom"/>
</dbReference>
<keyword evidence="2 3" id="KW-0786">Thiamine pyrophosphate</keyword>
<feature type="domain" description="Thiamine pyrophosphate enzyme TPP-binding" evidence="5">
    <location>
        <begin position="383"/>
        <end position="529"/>
    </location>
</feature>
<dbReference type="InterPro" id="IPR029061">
    <property type="entry name" value="THDP-binding"/>
</dbReference>
<dbReference type="InterPro" id="IPR011766">
    <property type="entry name" value="TPP_enzyme_TPP-bd"/>
</dbReference>
<dbReference type="InterPro" id="IPR047212">
    <property type="entry name" value="TPP_POXB-like"/>
</dbReference>
<feature type="domain" description="Thiamine pyrophosphate enzyme N-terminal TPP-binding" evidence="6">
    <location>
        <begin position="5"/>
        <end position="120"/>
    </location>
</feature>
<evidence type="ECO:0000259" key="4">
    <source>
        <dbReference type="Pfam" id="PF00205"/>
    </source>
</evidence>
<dbReference type="InterPro" id="IPR012000">
    <property type="entry name" value="Thiamin_PyroP_enz_cen_dom"/>
</dbReference>